<reference evidence="1" key="1">
    <citation type="journal article" date="2014" name="Front. Microbiol.">
        <title>High frequency of phylogenetically diverse reductive dehalogenase-homologous genes in deep subseafloor sedimentary metagenomes.</title>
        <authorList>
            <person name="Kawai M."/>
            <person name="Futagami T."/>
            <person name="Toyoda A."/>
            <person name="Takaki Y."/>
            <person name="Nishi S."/>
            <person name="Hori S."/>
            <person name="Arai W."/>
            <person name="Tsubouchi T."/>
            <person name="Morono Y."/>
            <person name="Uchiyama I."/>
            <person name="Ito T."/>
            <person name="Fujiyama A."/>
            <person name="Inagaki F."/>
            <person name="Takami H."/>
        </authorList>
    </citation>
    <scope>NUCLEOTIDE SEQUENCE</scope>
    <source>
        <strain evidence="1">Expedition CK06-06</strain>
    </source>
</reference>
<comment type="caution">
    <text evidence="1">The sequence shown here is derived from an EMBL/GenBank/DDBJ whole genome shotgun (WGS) entry which is preliminary data.</text>
</comment>
<name>X0TBK1_9ZZZZ</name>
<evidence type="ECO:0000313" key="1">
    <source>
        <dbReference type="EMBL" id="GAF84701.1"/>
    </source>
</evidence>
<dbReference type="AlphaFoldDB" id="X0TBK1"/>
<dbReference type="InterPro" id="IPR027417">
    <property type="entry name" value="P-loop_NTPase"/>
</dbReference>
<sequence length="79" mass="9285">MAKYVSRQLIKISEERELPLKIIYINCKLKKISDTEYRLIAQLAREFGTAIPPTGLPTDEVYNIFYRILEKEQQNVILI</sequence>
<gene>
    <name evidence="1" type="ORF">S01H1_02106</name>
</gene>
<feature type="non-terminal residue" evidence="1">
    <location>
        <position position="79"/>
    </location>
</feature>
<organism evidence="1">
    <name type="scientific">marine sediment metagenome</name>
    <dbReference type="NCBI Taxonomy" id="412755"/>
    <lineage>
        <taxon>unclassified sequences</taxon>
        <taxon>metagenomes</taxon>
        <taxon>ecological metagenomes</taxon>
    </lineage>
</organism>
<protein>
    <submittedName>
        <fullName evidence="1">Uncharacterized protein</fullName>
    </submittedName>
</protein>
<dbReference type="Gene3D" id="3.40.50.300">
    <property type="entry name" value="P-loop containing nucleotide triphosphate hydrolases"/>
    <property type="match status" value="1"/>
</dbReference>
<dbReference type="EMBL" id="BARS01000982">
    <property type="protein sequence ID" value="GAF84701.1"/>
    <property type="molecule type" value="Genomic_DNA"/>
</dbReference>
<proteinExistence type="predicted"/>
<accession>X0TBK1</accession>